<accession>A0A5B7HX58</accession>
<gene>
    <name evidence="2" type="ORF">E2C01_072110</name>
</gene>
<comment type="caution">
    <text evidence="2">The sequence shown here is derived from an EMBL/GenBank/DDBJ whole genome shotgun (WGS) entry which is preliminary data.</text>
</comment>
<reference evidence="2 3" key="1">
    <citation type="submission" date="2019-05" db="EMBL/GenBank/DDBJ databases">
        <title>Another draft genome of Portunus trituberculatus and its Hox gene families provides insights of decapod evolution.</title>
        <authorList>
            <person name="Jeong J.-H."/>
            <person name="Song I."/>
            <person name="Kim S."/>
            <person name="Choi T."/>
            <person name="Kim D."/>
            <person name="Ryu S."/>
            <person name="Kim W."/>
        </authorList>
    </citation>
    <scope>NUCLEOTIDE SEQUENCE [LARGE SCALE GENOMIC DNA]</scope>
    <source>
        <tissue evidence="2">Muscle</tissue>
    </source>
</reference>
<protein>
    <submittedName>
        <fullName evidence="2">Uncharacterized protein</fullName>
    </submittedName>
</protein>
<feature type="region of interest" description="Disordered" evidence="1">
    <location>
        <begin position="41"/>
        <end position="65"/>
    </location>
</feature>
<dbReference type="EMBL" id="VSRR010046378">
    <property type="protein sequence ID" value="MPC77651.1"/>
    <property type="molecule type" value="Genomic_DNA"/>
</dbReference>
<evidence type="ECO:0000313" key="2">
    <source>
        <dbReference type="EMBL" id="MPC77651.1"/>
    </source>
</evidence>
<feature type="compositionally biased region" description="Basic and acidic residues" evidence="1">
    <location>
        <begin position="41"/>
        <end position="55"/>
    </location>
</feature>
<dbReference type="Proteomes" id="UP000324222">
    <property type="component" value="Unassembled WGS sequence"/>
</dbReference>
<sequence>MTVNASTQMVLCWRFVATVLEHRRLSHKESAASATRYRVACHPDARPRPHSERGKVMYAPPCQGAPGRHSPDSLVLIPPQVFRVRLPVRGASAQISAPKAFH</sequence>
<evidence type="ECO:0000313" key="3">
    <source>
        <dbReference type="Proteomes" id="UP000324222"/>
    </source>
</evidence>
<dbReference type="AlphaFoldDB" id="A0A5B7HX58"/>
<name>A0A5B7HX58_PORTR</name>
<keyword evidence="3" id="KW-1185">Reference proteome</keyword>
<evidence type="ECO:0000256" key="1">
    <source>
        <dbReference type="SAM" id="MobiDB-lite"/>
    </source>
</evidence>
<organism evidence="2 3">
    <name type="scientific">Portunus trituberculatus</name>
    <name type="common">Swimming crab</name>
    <name type="synonym">Neptunus trituberculatus</name>
    <dbReference type="NCBI Taxonomy" id="210409"/>
    <lineage>
        <taxon>Eukaryota</taxon>
        <taxon>Metazoa</taxon>
        <taxon>Ecdysozoa</taxon>
        <taxon>Arthropoda</taxon>
        <taxon>Crustacea</taxon>
        <taxon>Multicrustacea</taxon>
        <taxon>Malacostraca</taxon>
        <taxon>Eumalacostraca</taxon>
        <taxon>Eucarida</taxon>
        <taxon>Decapoda</taxon>
        <taxon>Pleocyemata</taxon>
        <taxon>Brachyura</taxon>
        <taxon>Eubrachyura</taxon>
        <taxon>Portunoidea</taxon>
        <taxon>Portunidae</taxon>
        <taxon>Portuninae</taxon>
        <taxon>Portunus</taxon>
    </lineage>
</organism>
<proteinExistence type="predicted"/>